<name>A0ABN3LV04_9ACTN</name>
<dbReference type="Pfam" id="PF26526">
    <property type="entry name" value="DUF8175"/>
    <property type="match status" value="1"/>
</dbReference>
<accession>A0ABN3LV04</accession>
<dbReference type="InterPro" id="IPR058488">
    <property type="entry name" value="DUF8175"/>
</dbReference>
<organism evidence="4 5">
    <name type="scientific">Streptomyces thermolineatus</name>
    <dbReference type="NCBI Taxonomy" id="44033"/>
    <lineage>
        <taxon>Bacteria</taxon>
        <taxon>Bacillati</taxon>
        <taxon>Actinomycetota</taxon>
        <taxon>Actinomycetes</taxon>
        <taxon>Kitasatosporales</taxon>
        <taxon>Streptomycetaceae</taxon>
        <taxon>Streptomyces</taxon>
    </lineage>
</organism>
<evidence type="ECO:0000256" key="2">
    <source>
        <dbReference type="SAM" id="Phobius"/>
    </source>
</evidence>
<protein>
    <recommendedName>
        <fullName evidence="3">DUF8175 domain-containing protein</fullName>
    </recommendedName>
</protein>
<keyword evidence="2" id="KW-1133">Transmembrane helix</keyword>
<dbReference type="EMBL" id="BAAATA010000013">
    <property type="protein sequence ID" value="GAA2489406.1"/>
    <property type="molecule type" value="Genomic_DNA"/>
</dbReference>
<gene>
    <name evidence="4" type="ORF">GCM10010406_26960</name>
</gene>
<keyword evidence="2" id="KW-0812">Transmembrane</keyword>
<proteinExistence type="predicted"/>
<feature type="region of interest" description="Disordered" evidence="1">
    <location>
        <begin position="52"/>
        <end position="83"/>
    </location>
</feature>
<feature type="compositionally biased region" description="Low complexity" evidence="1">
    <location>
        <begin position="57"/>
        <end position="80"/>
    </location>
</feature>
<evidence type="ECO:0000313" key="5">
    <source>
        <dbReference type="Proteomes" id="UP001501358"/>
    </source>
</evidence>
<evidence type="ECO:0000313" key="4">
    <source>
        <dbReference type="EMBL" id="GAA2489406.1"/>
    </source>
</evidence>
<dbReference type="Proteomes" id="UP001501358">
    <property type="component" value="Unassembled WGS sequence"/>
</dbReference>
<sequence length="281" mass="30061">MGKRQLGDQTMAPQMTADIKAMAWSAIGVAAAAVGLAGYAILGGDDEPTGTGQGYWSSVTGASPTPSASAAPSASGYAPPEEWTEPERWAVLPRGARIDSNGNTVGFPHTTEGAVAMLATANNTEVKPGWSMVDERLSIYDSYMVSEDKSPENAEKIERDAVRVDREIRREMGLPKKGDLPPGAYLRNHVLGFQVVEESPDEVSIWLLSRATEKAGAIEREKGSYTRALLAVRWDAGDWKLSGAAIRRAMTEVRGKARPEIVAPGDAAFNEAGWTAIREAS</sequence>
<reference evidence="4 5" key="1">
    <citation type="journal article" date="2019" name="Int. J. Syst. Evol. Microbiol.">
        <title>The Global Catalogue of Microorganisms (GCM) 10K type strain sequencing project: providing services to taxonomists for standard genome sequencing and annotation.</title>
        <authorList>
            <consortium name="The Broad Institute Genomics Platform"/>
            <consortium name="The Broad Institute Genome Sequencing Center for Infectious Disease"/>
            <person name="Wu L."/>
            <person name="Ma J."/>
        </authorList>
    </citation>
    <scope>NUCLEOTIDE SEQUENCE [LARGE SCALE GENOMIC DNA]</scope>
    <source>
        <strain evidence="4 5">JCM 6307</strain>
    </source>
</reference>
<evidence type="ECO:0000259" key="3">
    <source>
        <dbReference type="Pfam" id="PF26526"/>
    </source>
</evidence>
<keyword evidence="2" id="KW-0472">Membrane</keyword>
<comment type="caution">
    <text evidence="4">The sequence shown here is derived from an EMBL/GenBank/DDBJ whole genome shotgun (WGS) entry which is preliminary data.</text>
</comment>
<evidence type="ECO:0000256" key="1">
    <source>
        <dbReference type="SAM" id="MobiDB-lite"/>
    </source>
</evidence>
<feature type="transmembrane region" description="Helical" evidence="2">
    <location>
        <begin position="21"/>
        <end position="42"/>
    </location>
</feature>
<keyword evidence="5" id="KW-1185">Reference proteome</keyword>
<feature type="domain" description="DUF8175" evidence="3">
    <location>
        <begin position="97"/>
        <end position="245"/>
    </location>
</feature>